<accession>A0A941I136</accession>
<reference evidence="3" key="1">
    <citation type="submission" date="2021-04" db="EMBL/GenBank/DDBJ databases">
        <title>Phycicoccus avicenniae sp. nov., a novel endophytic actinomycetes isolated from branch of Avicennia mariana.</title>
        <authorList>
            <person name="Tuo L."/>
        </authorList>
    </citation>
    <scope>NUCLEOTIDE SEQUENCE</scope>
    <source>
        <strain evidence="3">BSK3Z-2</strain>
    </source>
</reference>
<feature type="transmembrane region" description="Helical" evidence="2">
    <location>
        <begin position="90"/>
        <end position="111"/>
    </location>
</feature>
<name>A0A941I136_9MICO</name>
<evidence type="ECO:0008006" key="5">
    <source>
        <dbReference type="Google" id="ProtNLM"/>
    </source>
</evidence>
<evidence type="ECO:0000313" key="3">
    <source>
        <dbReference type="EMBL" id="MBR7743689.1"/>
    </source>
</evidence>
<dbReference type="AlphaFoldDB" id="A0A941I136"/>
<feature type="transmembrane region" description="Helical" evidence="2">
    <location>
        <begin position="23"/>
        <end position="46"/>
    </location>
</feature>
<keyword evidence="2" id="KW-0812">Transmembrane</keyword>
<keyword evidence="2" id="KW-0472">Membrane</keyword>
<keyword evidence="4" id="KW-1185">Reference proteome</keyword>
<evidence type="ECO:0000313" key="4">
    <source>
        <dbReference type="Proteomes" id="UP000677016"/>
    </source>
</evidence>
<proteinExistence type="predicted"/>
<protein>
    <recommendedName>
        <fullName evidence="5">O-antigen ligase domain-containing protein</fullName>
    </recommendedName>
</protein>
<feature type="transmembrane region" description="Helical" evidence="2">
    <location>
        <begin position="198"/>
        <end position="215"/>
    </location>
</feature>
<organism evidence="3 4">
    <name type="scientific">Phycicoccus avicenniae</name>
    <dbReference type="NCBI Taxonomy" id="2828860"/>
    <lineage>
        <taxon>Bacteria</taxon>
        <taxon>Bacillati</taxon>
        <taxon>Actinomycetota</taxon>
        <taxon>Actinomycetes</taxon>
        <taxon>Micrococcales</taxon>
        <taxon>Intrasporangiaceae</taxon>
        <taxon>Phycicoccus</taxon>
    </lineage>
</organism>
<feature type="transmembrane region" description="Helical" evidence="2">
    <location>
        <begin position="58"/>
        <end position="78"/>
    </location>
</feature>
<feature type="region of interest" description="Disordered" evidence="1">
    <location>
        <begin position="705"/>
        <end position="725"/>
    </location>
</feature>
<feature type="transmembrane region" description="Helical" evidence="2">
    <location>
        <begin position="222"/>
        <end position="238"/>
    </location>
</feature>
<sequence length="725" mass="77322">MGVRSVALPPWWPLAAVVYGYPLWWLLGVAAVVPLLAALVMLRQLWRTSPVVLPRGATWWLLFLVWVVIGVATLWVDAPDAVPGGGPSRIVPFAYRLAWYATCTVVLLWIANSSRLRVPTRKVVDILAWMFVIAAFGGLAGVLLPTLELRSVLELLLPGGVRGNAFVQSLVHPGLADVQTVLGRPEARPKAPFPYANTWGSVLALSLPFFVVAWVKDAGTGRRWAAVAVLVVAAVPTVYSLNRGLWACLVLGLVFLGVLQAWRGRPAQLVATVVVVAGAVLALALSPLGSIVSERFDNQHSNERRSELLVTTVNSAAEGSPVVGFGSTRDVQGSFASIAGGGTPSCPACEVPPLGTQGHLWFVVFAQGLVGALFFVTYFTGALLASLRCRTITEVLATVVLLFFGLQLFVYDTLGIPLLLVMVAIGLAWRDQSRQADSEVVLFRVTTVTSLLARVAGHRRWWVAAPALALAAGLVLAALQPPRHESQQAILLKEAPSYLPAADGGVESPRETTVDTEAALVMAERTMRGAVAGTGVAPADLRQRVRVTAVPSTRVIVLQVTAGDPQVADDEVVALAGAYLAARQDYLAQRRDQYLARLRDRQTELVTVGGPDGRFLSTDQREELAVLGEAVTDIVLTPTSAGEQLRLREAVEQSPPYDLYGASGLGIGILVAAVATALGRRRSARTSSTATGRGRVVRAVQRLTAAGRSRGRAQPKTARTTRSPA</sequence>
<gene>
    <name evidence="3" type="ORF">KC207_10350</name>
</gene>
<feature type="transmembrane region" description="Helical" evidence="2">
    <location>
        <begin position="269"/>
        <end position="292"/>
    </location>
</feature>
<evidence type="ECO:0000256" key="2">
    <source>
        <dbReference type="SAM" id="Phobius"/>
    </source>
</evidence>
<keyword evidence="2" id="KW-1133">Transmembrane helix</keyword>
<dbReference type="Proteomes" id="UP000677016">
    <property type="component" value="Unassembled WGS sequence"/>
</dbReference>
<dbReference type="EMBL" id="JAGSNF010000014">
    <property type="protein sequence ID" value="MBR7743689.1"/>
    <property type="molecule type" value="Genomic_DNA"/>
</dbReference>
<comment type="caution">
    <text evidence="3">The sequence shown here is derived from an EMBL/GenBank/DDBJ whole genome shotgun (WGS) entry which is preliminary data.</text>
</comment>
<feature type="transmembrane region" description="Helical" evidence="2">
    <location>
        <begin position="123"/>
        <end position="144"/>
    </location>
</feature>
<feature type="transmembrane region" description="Helical" evidence="2">
    <location>
        <begin position="659"/>
        <end position="678"/>
    </location>
</feature>
<dbReference type="RefSeq" id="WP_211602952.1">
    <property type="nucleotide sequence ID" value="NZ_JAGSNF010000014.1"/>
</dbReference>
<feature type="transmembrane region" description="Helical" evidence="2">
    <location>
        <begin position="244"/>
        <end position="262"/>
    </location>
</feature>
<evidence type="ECO:0000256" key="1">
    <source>
        <dbReference type="SAM" id="MobiDB-lite"/>
    </source>
</evidence>
<feature type="transmembrane region" description="Helical" evidence="2">
    <location>
        <begin position="360"/>
        <end position="384"/>
    </location>
</feature>